<dbReference type="RefSeq" id="NP_203282.1">
    <property type="nucleotide sequence ID" value="NC_003083.1"/>
</dbReference>
<keyword evidence="1" id="KW-1133">Transmembrane helix</keyword>
<organismHost>
    <name type="scientific">Lepidoptera</name>
    <name type="common">moths &amp; butterflies</name>
    <dbReference type="NCBI Taxonomy" id="7088"/>
</organismHost>
<dbReference type="GeneID" id="1727425"/>
<keyword evidence="1" id="KW-0812">Transmembrane</keyword>
<dbReference type="EMBL" id="AY043265">
    <property type="protein sequence ID" value="AAK85677.1"/>
    <property type="molecule type" value="Genomic_DNA"/>
</dbReference>
<sequence>MNLTSTFVLVIMFAAVRCSYIVQIKNCNTATYEILLYQNRYYNYISIYNKNEKYDFCLHRYDYKEHFTYTAKNITYVKDLIENVDFQTFVKLKIKNFCVQVKSNLQWWSKFYNVLTYIFVAFFVIVLPVGLLLYCLRKFKRQPAYNY</sequence>
<accession>Q91GE2</accession>
<reference evidence="2 3" key="1">
    <citation type="journal article" date="2002" name="J. Gen. Virol.">
        <title>Whole genome analysis of the Epiphyas postvittana nucleopolyhedrovirus.</title>
        <authorList>
            <person name="Hyink O."/>
            <person name="Dellow R.A."/>
            <person name="Olsen M.J."/>
            <person name="Caradoc-Davies K.M.B."/>
            <person name="Drake K."/>
            <person name="Herniou E.A."/>
            <person name="Cory J.S."/>
            <person name="O'Reilly D.R."/>
            <person name="Ward V.K."/>
        </authorList>
    </citation>
    <scope>NUCLEOTIDE SEQUENCE [LARGE SCALE GENOMIC DNA]</scope>
</reference>
<evidence type="ECO:0000256" key="1">
    <source>
        <dbReference type="SAM" id="Phobius"/>
    </source>
</evidence>
<protein>
    <submittedName>
        <fullName evidence="2">Uncharacterized protein</fullName>
    </submittedName>
</protein>
<dbReference type="Proteomes" id="UP000203221">
    <property type="component" value="Segment"/>
</dbReference>
<dbReference type="KEGG" id="vg:1727425"/>
<proteinExistence type="predicted"/>
<keyword evidence="3" id="KW-1185">Reference proteome</keyword>
<evidence type="ECO:0000313" key="3">
    <source>
        <dbReference type="Proteomes" id="UP000203221"/>
    </source>
</evidence>
<evidence type="ECO:0000313" key="2">
    <source>
        <dbReference type="EMBL" id="AAK85677.1"/>
    </source>
</evidence>
<keyword evidence="1" id="KW-0472">Membrane</keyword>
<name>Q91GE2_NPVEP</name>
<feature type="transmembrane region" description="Helical" evidence="1">
    <location>
        <begin position="114"/>
        <end position="136"/>
    </location>
</feature>
<organism evidence="2 3">
    <name type="scientific">Epiphyas postvittana nucleopolyhedrovirus</name>
    <name type="common">EppoMNPV</name>
    <dbReference type="NCBI Taxonomy" id="70600"/>
    <lineage>
        <taxon>Viruses</taxon>
        <taxon>Viruses incertae sedis</taxon>
        <taxon>Naldaviricetes</taxon>
        <taxon>Lefavirales</taxon>
        <taxon>Baculoviridae</taxon>
        <taxon>Alphabaculovirus</taxon>
        <taxon>Alphabaculovirus eppostvittanae</taxon>
    </lineage>
</organism>